<comment type="caution">
    <text evidence="6">The sequence shown here is derived from an EMBL/GenBank/DDBJ whole genome shotgun (WGS) entry which is preliminary data.</text>
</comment>
<dbReference type="PANTHER" id="PTHR23514">
    <property type="entry name" value="BYPASS OF STOP CODON PROTEIN 6"/>
    <property type="match status" value="1"/>
</dbReference>
<feature type="transmembrane region" description="Helical" evidence="5">
    <location>
        <begin position="43"/>
        <end position="65"/>
    </location>
</feature>
<name>W4HNP0_9RHOB</name>
<feature type="transmembrane region" description="Helical" evidence="5">
    <location>
        <begin position="234"/>
        <end position="254"/>
    </location>
</feature>
<feature type="transmembrane region" description="Helical" evidence="5">
    <location>
        <begin position="197"/>
        <end position="214"/>
    </location>
</feature>
<dbReference type="SUPFAM" id="SSF103473">
    <property type="entry name" value="MFS general substrate transporter"/>
    <property type="match status" value="1"/>
</dbReference>
<evidence type="ECO:0000313" key="6">
    <source>
        <dbReference type="EMBL" id="ETW14028.1"/>
    </source>
</evidence>
<accession>W4HNP0</accession>
<dbReference type="Gene3D" id="1.20.1250.20">
    <property type="entry name" value="MFS general substrate transporter like domains"/>
    <property type="match status" value="1"/>
</dbReference>
<evidence type="ECO:0000256" key="4">
    <source>
        <dbReference type="ARBA" id="ARBA00023136"/>
    </source>
</evidence>
<feature type="transmembrane region" description="Helical" evidence="5">
    <location>
        <begin position="135"/>
        <end position="154"/>
    </location>
</feature>
<dbReference type="EMBL" id="AQQW01000002">
    <property type="protein sequence ID" value="ETW14028.1"/>
    <property type="molecule type" value="Genomic_DNA"/>
</dbReference>
<dbReference type="GO" id="GO:0016020">
    <property type="term" value="C:membrane"/>
    <property type="evidence" value="ECO:0007669"/>
    <property type="project" value="UniProtKB-SubCell"/>
</dbReference>
<evidence type="ECO:0000256" key="5">
    <source>
        <dbReference type="SAM" id="Phobius"/>
    </source>
</evidence>
<dbReference type="PANTHER" id="PTHR23514:SF13">
    <property type="entry name" value="INNER MEMBRANE PROTEIN YBJJ"/>
    <property type="match status" value="1"/>
</dbReference>
<protein>
    <submittedName>
        <fullName evidence="6">Major facilitator superfamily transporter</fullName>
    </submittedName>
</protein>
<keyword evidence="3 5" id="KW-1133">Transmembrane helix</keyword>
<evidence type="ECO:0000256" key="2">
    <source>
        <dbReference type="ARBA" id="ARBA00022692"/>
    </source>
</evidence>
<dbReference type="InterPro" id="IPR036259">
    <property type="entry name" value="MFS_trans_sf"/>
</dbReference>
<proteinExistence type="predicted"/>
<feature type="transmembrane region" description="Helical" evidence="5">
    <location>
        <begin position="266"/>
        <end position="285"/>
    </location>
</feature>
<keyword evidence="7" id="KW-1185">Reference proteome</keyword>
<organism evidence="6 7">
    <name type="scientific">Roseivivax marinus</name>
    <dbReference type="NCBI Taxonomy" id="1379903"/>
    <lineage>
        <taxon>Bacteria</taxon>
        <taxon>Pseudomonadati</taxon>
        <taxon>Pseudomonadota</taxon>
        <taxon>Alphaproteobacteria</taxon>
        <taxon>Rhodobacterales</taxon>
        <taxon>Roseobacteraceae</taxon>
        <taxon>Roseivivax</taxon>
    </lineage>
</organism>
<feature type="transmembrane region" description="Helical" evidence="5">
    <location>
        <begin position="325"/>
        <end position="344"/>
    </location>
</feature>
<dbReference type="AlphaFoldDB" id="W4HNP0"/>
<feature type="transmembrane region" description="Helical" evidence="5">
    <location>
        <begin position="96"/>
        <end position="114"/>
    </location>
</feature>
<feature type="transmembrane region" description="Helical" evidence="5">
    <location>
        <begin position="160"/>
        <end position="176"/>
    </location>
</feature>
<gene>
    <name evidence="6" type="ORF">ATO8_04021</name>
</gene>
<reference evidence="6 7" key="1">
    <citation type="journal article" date="2014" name="Antonie Van Leeuwenhoek">
        <title>Roseivivax atlanticus sp. nov., isolated from surface seawater of the Atlantic Ocean.</title>
        <authorList>
            <person name="Li G."/>
            <person name="Lai Q."/>
            <person name="Liu X."/>
            <person name="Sun F."/>
            <person name="Shao Z."/>
        </authorList>
    </citation>
    <scope>NUCLEOTIDE SEQUENCE [LARGE SCALE GENOMIC DNA]</scope>
    <source>
        <strain evidence="6 7">22II-s10s</strain>
    </source>
</reference>
<evidence type="ECO:0000256" key="3">
    <source>
        <dbReference type="ARBA" id="ARBA00022989"/>
    </source>
</evidence>
<feature type="transmembrane region" description="Helical" evidence="5">
    <location>
        <begin position="72"/>
        <end position="90"/>
    </location>
</feature>
<keyword evidence="2 5" id="KW-0812">Transmembrane</keyword>
<feature type="transmembrane region" description="Helical" evidence="5">
    <location>
        <begin position="12"/>
        <end position="31"/>
    </location>
</feature>
<dbReference type="STRING" id="1379903.ATO8_04021"/>
<dbReference type="Proteomes" id="UP000019063">
    <property type="component" value="Unassembled WGS sequence"/>
</dbReference>
<evidence type="ECO:0000313" key="7">
    <source>
        <dbReference type="Proteomes" id="UP000019063"/>
    </source>
</evidence>
<dbReference type="RefSeq" id="WP_205620744.1">
    <property type="nucleotide sequence ID" value="NZ_AQQW01000002.1"/>
</dbReference>
<comment type="subcellular location">
    <subcellularLocation>
        <location evidence="1">Membrane</location>
        <topology evidence="1">Multi-pass membrane protein</topology>
    </subcellularLocation>
</comment>
<dbReference type="eggNOG" id="COG2814">
    <property type="taxonomic scope" value="Bacteria"/>
</dbReference>
<sequence length="408" mass="40202">MRHDLHLSRGPASAFAAMAFFWGAFAALAPALKDGAGLSDGGFGLALLAATGAAVAAMAVAPAVAARTGPRGLPASVVAVGVTMGGLGLVDGPVGFTLWLALACAGMGLMDVLMNAQVSRLEAASGRTLMNLNHGLYSLVYAPVAVAAGVARWAGASPEAIFAALGLGTVGLAVLSRRGIGLIAEHHHAERRPVPPGWALLAPAGAIVCLAFLAEQAAEGWSALHLERGQAAGPAASAVGPALLGLTMGVGRLGGQVAAQVWSHRMLLAAGASLAAAGAALAAWAPVLPLAYLGFAALGLGLSTIVPTTFAWVGARLGAGAREGAIARLSIVGYAGFFFGPPAMGGVAELAGLDAAFTLVAVLLVAIPAVLLPALVRGETALIRAGHAPVRTGEGAISGSAAPRPTGR</sequence>
<dbReference type="PATRIC" id="fig|1317118.6.peg.832"/>
<feature type="transmembrane region" description="Helical" evidence="5">
    <location>
        <begin position="356"/>
        <end position="376"/>
    </location>
</feature>
<dbReference type="InterPro" id="IPR051788">
    <property type="entry name" value="MFS_Transporter"/>
</dbReference>
<feature type="transmembrane region" description="Helical" evidence="5">
    <location>
        <begin position="291"/>
        <end position="313"/>
    </location>
</feature>
<keyword evidence="4 5" id="KW-0472">Membrane</keyword>
<evidence type="ECO:0000256" key="1">
    <source>
        <dbReference type="ARBA" id="ARBA00004141"/>
    </source>
</evidence>